<dbReference type="Gene3D" id="1.20.5.340">
    <property type="match status" value="1"/>
</dbReference>
<dbReference type="EMBL" id="JANPWB010000011">
    <property type="protein sequence ID" value="KAJ1130261.1"/>
    <property type="molecule type" value="Genomic_DNA"/>
</dbReference>
<accession>A0AAV7PPZ4</accession>
<dbReference type="AlphaFoldDB" id="A0AAV7PPZ4"/>
<feature type="compositionally biased region" description="Low complexity" evidence="1">
    <location>
        <begin position="1"/>
        <end position="17"/>
    </location>
</feature>
<name>A0AAV7PPZ4_PLEWA</name>
<organism evidence="2 3">
    <name type="scientific">Pleurodeles waltl</name>
    <name type="common">Iberian ribbed newt</name>
    <dbReference type="NCBI Taxonomy" id="8319"/>
    <lineage>
        <taxon>Eukaryota</taxon>
        <taxon>Metazoa</taxon>
        <taxon>Chordata</taxon>
        <taxon>Craniata</taxon>
        <taxon>Vertebrata</taxon>
        <taxon>Euteleostomi</taxon>
        <taxon>Amphibia</taxon>
        <taxon>Batrachia</taxon>
        <taxon>Caudata</taxon>
        <taxon>Salamandroidea</taxon>
        <taxon>Salamandridae</taxon>
        <taxon>Pleurodelinae</taxon>
        <taxon>Pleurodeles</taxon>
    </lineage>
</organism>
<gene>
    <name evidence="2" type="ORF">NDU88_008615</name>
</gene>
<sequence>MASPKTPSSSTVPTTDPRPVDATERILQEITAVGRCLEAMDLEITDLSTASTFIQADIASFQDKVTDLDLRLTSVEGQLASLLSETQSCSSFG</sequence>
<evidence type="ECO:0000313" key="2">
    <source>
        <dbReference type="EMBL" id="KAJ1130261.1"/>
    </source>
</evidence>
<proteinExistence type="predicted"/>
<protein>
    <submittedName>
        <fullName evidence="2">Uncharacterized protein</fullName>
    </submittedName>
</protein>
<reference evidence="2" key="1">
    <citation type="journal article" date="2022" name="bioRxiv">
        <title>Sequencing and chromosome-scale assembly of the giantPleurodeles waltlgenome.</title>
        <authorList>
            <person name="Brown T."/>
            <person name="Elewa A."/>
            <person name="Iarovenko S."/>
            <person name="Subramanian E."/>
            <person name="Araus A.J."/>
            <person name="Petzold A."/>
            <person name="Susuki M."/>
            <person name="Suzuki K.-i.T."/>
            <person name="Hayashi T."/>
            <person name="Toyoda A."/>
            <person name="Oliveira C."/>
            <person name="Osipova E."/>
            <person name="Leigh N.D."/>
            <person name="Simon A."/>
            <person name="Yun M.H."/>
        </authorList>
    </citation>
    <scope>NUCLEOTIDE SEQUENCE</scope>
    <source>
        <strain evidence="2">20211129_DDA</strain>
        <tissue evidence="2">Liver</tissue>
    </source>
</reference>
<comment type="caution">
    <text evidence="2">The sequence shown here is derived from an EMBL/GenBank/DDBJ whole genome shotgun (WGS) entry which is preliminary data.</text>
</comment>
<dbReference type="Proteomes" id="UP001066276">
    <property type="component" value="Chromosome 7"/>
</dbReference>
<evidence type="ECO:0000313" key="3">
    <source>
        <dbReference type="Proteomes" id="UP001066276"/>
    </source>
</evidence>
<evidence type="ECO:0000256" key="1">
    <source>
        <dbReference type="SAM" id="MobiDB-lite"/>
    </source>
</evidence>
<keyword evidence="3" id="KW-1185">Reference proteome</keyword>
<feature type="region of interest" description="Disordered" evidence="1">
    <location>
        <begin position="1"/>
        <end position="21"/>
    </location>
</feature>